<comment type="caution">
    <text evidence="3">The sequence shown here is derived from an EMBL/GenBank/DDBJ whole genome shotgun (WGS) entry which is preliminary data.</text>
</comment>
<accession>A0A4T0FRX4</accession>
<feature type="coiled-coil region" evidence="1">
    <location>
        <begin position="125"/>
        <end position="156"/>
    </location>
</feature>
<dbReference type="OrthoDB" id="843225at2759"/>
<keyword evidence="1" id="KW-0175">Coiled coil</keyword>
<dbReference type="InterPro" id="IPR014729">
    <property type="entry name" value="Rossmann-like_a/b/a_fold"/>
</dbReference>
<evidence type="ECO:0008006" key="5">
    <source>
        <dbReference type="Google" id="ProtNLM"/>
    </source>
</evidence>
<dbReference type="CDD" id="cd23659">
    <property type="entry name" value="USP_At3g01520-like"/>
    <property type="match status" value="1"/>
</dbReference>
<evidence type="ECO:0000256" key="2">
    <source>
        <dbReference type="SAM" id="MobiDB-lite"/>
    </source>
</evidence>
<evidence type="ECO:0000313" key="4">
    <source>
        <dbReference type="Proteomes" id="UP000310189"/>
    </source>
</evidence>
<dbReference type="PANTHER" id="PTHR47815">
    <property type="entry name" value="UNIVERSAL STRESS PROTEIN A FAMILY PROTEIN C25B2.10"/>
    <property type="match status" value="1"/>
</dbReference>
<dbReference type="EMBL" id="SPNW01000013">
    <property type="protein sequence ID" value="TIA91299.1"/>
    <property type="molecule type" value="Genomic_DNA"/>
</dbReference>
<dbReference type="SUPFAM" id="SSF52402">
    <property type="entry name" value="Adenine nucleotide alpha hydrolases-like"/>
    <property type="match status" value="1"/>
</dbReference>
<organism evidence="3 4">
    <name type="scientific">Wallemia hederae</name>
    <dbReference type="NCBI Taxonomy" id="1540922"/>
    <lineage>
        <taxon>Eukaryota</taxon>
        <taxon>Fungi</taxon>
        <taxon>Dikarya</taxon>
        <taxon>Basidiomycota</taxon>
        <taxon>Wallemiomycotina</taxon>
        <taxon>Wallemiomycetes</taxon>
        <taxon>Wallemiales</taxon>
        <taxon>Wallemiaceae</taxon>
        <taxon>Wallemia</taxon>
    </lineage>
</organism>
<dbReference type="Gene3D" id="3.40.50.620">
    <property type="entry name" value="HUPs"/>
    <property type="match status" value="1"/>
</dbReference>
<keyword evidence="4" id="KW-1185">Reference proteome</keyword>
<feature type="region of interest" description="Disordered" evidence="2">
    <location>
        <begin position="1"/>
        <end position="45"/>
    </location>
</feature>
<gene>
    <name evidence="3" type="ORF">E3P99_01125</name>
</gene>
<proteinExistence type="predicted"/>
<name>A0A4T0FRX4_9BASI</name>
<reference evidence="3 4" key="1">
    <citation type="submission" date="2019-03" db="EMBL/GenBank/DDBJ databases">
        <title>Sequencing 23 genomes of Wallemia ichthyophaga.</title>
        <authorList>
            <person name="Gostincar C."/>
        </authorList>
    </citation>
    <scope>NUCLEOTIDE SEQUENCE [LARGE SCALE GENOMIC DNA]</scope>
    <source>
        <strain evidence="3 4">EXF-5753</strain>
    </source>
</reference>
<dbReference type="Proteomes" id="UP000310189">
    <property type="component" value="Unassembled WGS sequence"/>
</dbReference>
<dbReference type="PANTHER" id="PTHR47815:SF1">
    <property type="entry name" value="UNIVERSAL STRESS PROTEIN A FAMILY PROTEIN C25B2.10"/>
    <property type="match status" value="1"/>
</dbReference>
<sequence length="262" mass="28621">MSQSHVRPIIRTQPPSPNSAAEVSSRGTGSVPPRSQTTSNDRIGYRRKVGFDSMDDFISGNALSTLTLQSTTSDYKRRKNSRIFLVGASTDVNGQRPSLISSSALDFVVTNLLEDGDEIVAMRVFDEEQCNQENAREEAEELLENIRIKNDEFDGRQISIVVEFIAGKITTAIRSLISLHRPDSFVVGSRGKSGTWTQLSSAFASVRSGAGTAGGMGSVSRWSLSNSKVPTIVVRNDAKVKESLAKRANDSKRRSYHSLIHA</sequence>
<dbReference type="AlphaFoldDB" id="A0A4T0FRX4"/>
<protein>
    <recommendedName>
        <fullName evidence="5">UspA domain-containing protein</fullName>
    </recommendedName>
</protein>
<evidence type="ECO:0000313" key="3">
    <source>
        <dbReference type="EMBL" id="TIA91299.1"/>
    </source>
</evidence>
<feature type="compositionally biased region" description="Polar residues" evidence="2">
    <location>
        <begin position="18"/>
        <end position="41"/>
    </location>
</feature>
<evidence type="ECO:0000256" key="1">
    <source>
        <dbReference type="SAM" id="Coils"/>
    </source>
</evidence>